<keyword evidence="2" id="KW-1185">Reference proteome</keyword>
<dbReference type="RefSeq" id="WP_007096239.1">
    <property type="nucleotide sequence ID" value="NZ_CP142125.1"/>
</dbReference>
<comment type="caution">
    <text evidence="1">The sequence shown here is derived from an EMBL/GenBank/DDBJ whole genome shotgun (WGS) entry which is preliminary data.</text>
</comment>
<evidence type="ECO:0000313" key="2">
    <source>
        <dbReference type="Proteomes" id="UP000002945"/>
    </source>
</evidence>
<dbReference type="InterPro" id="IPR045538">
    <property type="entry name" value="CIS_TMP"/>
</dbReference>
<accession>A9DNG8</accession>
<dbReference type="OrthoDB" id="1488184at2"/>
<dbReference type="eggNOG" id="COG4942">
    <property type="taxonomic scope" value="Bacteria"/>
</dbReference>
<dbReference type="Pfam" id="PF19268">
    <property type="entry name" value="CIS_TMP"/>
    <property type="match status" value="2"/>
</dbReference>
<gene>
    <name evidence="1" type="ORF">KAOT1_18537</name>
</gene>
<reference evidence="1 2" key="1">
    <citation type="journal article" date="2011" name="J. Bacteriol.">
        <title>Genome sequence of the algicidal bacterium Kordia algicida OT-1.</title>
        <authorList>
            <person name="Lee H.S."/>
            <person name="Kang S.G."/>
            <person name="Kwon K.K."/>
            <person name="Lee J.H."/>
            <person name="Kim S.J."/>
        </authorList>
    </citation>
    <scope>NUCLEOTIDE SEQUENCE [LARGE SCALE GENOMIC DNA]</scope>
    <source>
        <strain evidence="1 2">OT-1</strain>
    </source>
</reference>
<proteinExistence type="predicted"/>
<organism evidence="1 2">
    <name type="scientific">Kordia algicida OT-1</name>
    <dbReference type="NCBI Taxonomy" id="391587"/>
    <lineage>
        <taxon>Bacteria</taxon>
        <taxon>Pseudomonadati</taxon>
        <taxon>Bacteroidota</taxon>
        <taxon>Flavobacteriia</taxon>
        <taxon>Flavobacteriales</taxon>
        <taxon>Flavobacteriaceae</taxon>
        <taxon>Kordia</taxon>
    </lineage>
</organism>
<dbReference type="Proteomes" id="UP000002945">
    <property type="component" value="Unassembled WGS sequence"/>
</dbReference>
<dbReference type="EMBL" id="ABIB01000002">
    <property type="protein sequence ID" value="EDP97188.1"/>
    <property type="molecule type" value="Genomic_DNA"/>
</dbReference>
<protein>
    <submittedName>
        <fullName evidence="1">Uncharacterized protein</fullName>
    </submittedName>
</protein>
<dbReference type="HOGENOM" id="CLU_261141_0_0_10"/>
<name>A9DNG8_9FLAO</name>
<sequence length="1403" mass="161199">MHSQGAHIVTRCQWNTAFDSKGLAYQLQTDISTWSSYKMKRIIDRVFDSICPKGQTLKIKKLAVDLGTMTYENMLSELPLRLEEALRNALYDLILYPKNGDKTLEIIHEDIAQINVLRDFLLQGILPWNYQESYGTASQIMRLQLLNNRLDVIQMIQQTAISENVRKRIAWQFPDATIKKIIAGLEPNNHQQIIAFSEEFVKVQEKETIVQTSTNDLKKNIWLWILNYLFTERGTIFNKVAFVRSTIVQMANHFNISYDTMIELIEDAIDRANEYSQVDKGFIAILRLLSEELHNKSFSQVKTAKQKENFWLKIETYFNSAAARNNNVQKNEFNELVIHLSKVDAKRFQKIVLNVAHKPTTWKPILKDLIPAAIENLFVVLSPSESKNILTQILFLSKVYKTARVKIDPLDLYTFGIEFCVETQHTSISKNAFLAFVVEKLAKQQQQTKLAILDHFVTADVTNTQKKTAFISLFKALNGLYQQEISSAKTFSSAEKLQHVVTRYVTEIHQSNQQTEAFYSLEKTLQKWISASPTKFWEVFEKIDKTPKLTVHITALISVYGTERFLSVVVPEIVVVLSKIQQIIDVLIAKHPKKATTLRALKNGLITLAFEAVWHSQKANTTEFFIHLLQRLLRQETSLKVSKNDIQEVIELLLETPKIRTLAWSAYEFASIQKAHKIQLNKTPLQEIIERIAQPNQQIEVAKSISKLVHAKKITTSEFKAKEATLISYLVSNGMQLRKRLLAQFLKQVSATTTYNNNQIKELLQDCFWQSLVQYQTHRGNERRFVNVFETNILHTFPVVKTSEILQEKIAIVAKTNPAQTQVLATPYHISVAVLFEALISNLKTTNAQFEISNTNYKFSALFAVGLETSPAKIRTIIQETVATEKQLTFLRNQIKFEEFIVFMSHDVSSSKLDVYKAIHVLVTIAKQLGNTTILKALEAIFWKQTIAFIQQKKSSKKVLENLVKTTFDKLSEIATLDQITIVKHIQNNRYNVPEILKTVLIERHRIFELVSGNNQQRSLSEAIKNCISAQKIEFLSEFLITQYKIPAWFQHKEAYTYSRILNELIAQQPLVILKTLRDPKISEVQQIHFVQTIHFDTFITALQKLYTAQYYELSNIHKLYESMGFVNIRGISTKSLQEIIIKKVVTAWQTSHWNLITSTRIWNELLWETCGKKAVRKQDFFTAVNTIKTMLPTALLVTYKNLISLDTAAKSTKKEITLKKLNKSPMNTASTTFPQEGVSIPNAGLVMLNNYFLMLLDRLGVTEDNNFISEEAQLDSIHYLQYIVTGLTETEESLLTLNKILVGLSPNVPVKNSIEMTSEQKELIDGMITASIQHWTAIGETSVDGFRGNWLVRDGILIETEDRWELTVEKRAYDILMTRSPFSFSIIKLPWMSKPLHVTWPF</sequence>
<dbReference type="STRING" id="391587.KAOT1_18537"/>
<evidence type="ECO:0000313" key="1">
    <source>
        <dbReference type="EMBL" id="EDP97188.1"/>
    </source>
</evidence>